<evidence type="ECO:0000256" key="6">
    <source>
        <dbReference type="ARBA" id="ARBA00022989"/>
    </source>
</evidence>
<evidence type="ECO:0000256" key="8">
    <source>
        <dbReference type="ARBA" id="ARBA00023143"/>
    </source>
</evidence>
<evidence type="ECO:0000259" key="13">
    <source>
        <dbReference type="Pfam" id="PF08345"/>
    </source>
</evidence>
<sequence length="541" mass="57412">MQQIQSVWTTMDNKRRMIIVLATVGMFAAILGLSRMASNPSMTLLYSGLESTSAGEVITALEARGVPYQVRGDAIYVASDQRDILRMSLAGEGLPATGGAGYELLDSLSGFGTTSQMFDAAYWRAKEGELARTIVANANIKTARVHISSPSAQPFARNVKPTASVTVSSSGGSINANQAKALRFLIASAVPAMDPVDVSIIDSQGGLIGASDEPSAQSGSNSDKSEALKRSVERLLEARVGAGNAIVEVSLETITDRESIVERRFDPESRVAISTDTEERTNTASGDNGGGVTVASNLPEGDATATPGTNSSQNSETRERVNYEVSETQREILRGPGAIKRLSVAVLVDGTTQTDAAGTAVFQPRPDAELAALQELVASAVGFSEARGDVITIKSMAFQPMAELGTSATSSAFSGLHFDVMTLIQLFVLAIVTLLLGLFVVRPILLSKPAPALPELPPPPHEDTGFSLPTLTGEIDDGEMPQMATASDFDFPVANAMGNDFEPLPSPSNDPVTRLRSMIDDRQEETVEILRKWMEDEEEKA</sequence>
<evidence type="ECO:0000256" key="4">
    <source>
        <dbReference type="ARBA" id="ARBA00022475"/>
    </source>
</evidence>
<dbReference type="PIRSF" id="PIRSF004862">
    <property type="entry name" value="FliF"/>
    <property type="match status" value="1"/>
</dbReference>
<dbReference type="EMBL" id="JABUFE010000003">
    <property type="protein sequence ID" value="NSX54660.1"/>
    <property type="molecule type" value="Genomic_DNA"/>
</dbReference>
<comment type="caution">
    <text evidence="14">The sequence shown here is derived from an EMBL/GenBank/DDBJ whole genome shotgun (WGS) entry which is preliminary data.</text>
</comment>
<keyword evidence="4" id="KW-1003">Cell membrane</keyword>
<feature type="region of interest" description="Disordered" evidence="10">
    <location>
        <begin position="208"/>
        <end position="227"/>
    </location>
</feature>
<evidence type="ECO:0000256" key="3">
    <source>
        <dbReference type="ARBA" id="ARBA00007971"/>
    </source>
</evidence>
<evidence type="ECO:0000256" key="11">
    <source>
        <dbReference type="SAM" id="Phobius"/>
    </source>
</evidence>
<feature type="region of interest" description="Disordered" evidence="10">
    <location>
        <begin position="270"/>
        <end position="324"/>
    </location>
</feature>
<dbReference type="InterPro" id="IPR045851">
    <property type="entry name" value="AMP-bd_C_sf"/>
</dbReference>
<proteinExistence type="inferred from homology"/>
<dbReference type="InterPro" id="IPR043427">
    <property type="entry name" value="YscJ/FliF"/>
</dbReference>
<dbReference type="PANTHER" id="PTHR30046:SF0">
    <property type="entry name" value="FLAGELLAR M-RING PROTEIN"/>
    <property type="match status" value="1"/>
</dbReference>
<dbReference type="Gene3D" id="3.30.300.30">
    <property type="match status" value="1"/>
</dbReference>
<keyword evidence="5 11" id="KW-0812">Transmembrane</keyword>
<name>A0ABX2IQ23_9RHOB</name>
<comment type="function">
    <text evidence="9">The M ring may be actively involved in energy transduction.</text>
</comment>
<keyword evidence="7 11" id="KW-0472">Membrane</keyword>
<dbReference type="InterPro" id="IPR013556">
    <property type="entry name" value="Flag_M-ring_C"/>
</dbReference>
<keyword evidence="14" id="KW-0966">Cell projection</keyword>
<keyword evidence="14" id="KW-0282">Flagellum</keyword>
<gene>
    <name evidence="14" type="primary">fliF</name>
    <name evidence="14" type="ORF">HRQ87_07570</name>
</gene>
<evidence type="ECO:0000256" key="9">
    <source>
        <dbReference type="PIRNR" id="PIRNR004862"/>
    </source>
</evidence>
<keyword evidence="6 11" id="KW-1133">Transmembrane helix</keyword>
<feature type="domain" description="Flagellar M-ring C-terminal" evidence="13">
    <location>
        <begin position="236"/>
        <end position="398"/>
    </location>
</feature>
<evidence type="ECO:0000259" key="12">
    <source>
        <dbReference type="Pfam" id="PF01514"/>
    </source>
</evidence>
<dbReference type="Pfam" id="PF08345">
    <property type="entry name" value="YscJ_FliF_C"/>
    <property type="match status" value="1"/>
</dbReference>
<accession>A0ABX2IQ23</accession>
<evidence type="ECO:0000313" key="14">
    <source>
        <dbReference type="EMBL" id="NSX54660.1"/>
    </source>
</evidence>
<comment type="similarity">
    <text evidence="3 9">Belongs to the FliF family.</text>
</comment>
<organism evidence="14 15">
    <name type="scientific">Parasulfitobacter algicola</name>
    <dbReference type="NCBI Taxonomy" id="2614809"/>
    <lineage>
        <taxon>Bacteria</taxon>
        <taxon>Pseudomonadati</taxon>
        <taxon>Pseudomonadota</taxon>
        <taxon>Alphaproteobacteria</taxon>
        <taxon>Rhodobacterales</taxon>
        <taxon>Roseobacteraceae</taxon>
        <taxon>Parasulfitobacter</taxon>
    </lineage>
</organism>
<dbReference type="InterPro" id="IPR000067">
    <property type="entry name" value="FlgMring_FliF"/>
</dbReference>
<evidence type="ECO:0000256" key="7">
    <source>
        <dbReference type="ARBA" id="ARBA00023136"/>
    </source>
</evidence>
<evidence type="ECO:0000256" key="10">
    <source>
        <dbReference type="SAM" id="MobiDB-lite"/>
    </source>
</evidence>
<feature type="region of interest" description="Disordered" evidence="10">
    <location>
        <begin position="498"/>
        <end position="520"/>
    </location>
</feature>
<evidence type="ECO:0000256" key="1">
    <source>
        <dbReference type="ARBA" id="ARBA00004117"/>
    </source>
</evidence>
<feature type="transmembrane region" description="Helical" evidence="11">
    <location>
        <begin position="420"/>
        <end position="441"/>
    </location>
</feature>
<dbReference type="PRINTS" id="PR01009">
    <property type="entry name" value="FLGMRINGFLIF"/>
</dbReference>
<keyword evidence="15" id="KW-1185">Reference proteome</keyword>
<dbReference type="NCBIfam" id="TIGR00206">
    <property type="entry name" value="fliF"/>
    <property type="match status" value="1"/>
</dbReference>
<dbReference type="RefSeq" id="WP_174136896.1">
    <property type="nucleotide sequence ID" value="NZ_JABUFE010000003.1"/>
</dbReference>
<dbReference type="Proteomes" id="UP000777935">
    <property type="component" value="Unassembled WGS sequence"/>
</dbReference>
<protein>
    <recommendedName>
        <fullName evidence="9">Flagellar M-ring protein</fullName>
    </recommendedName>
</protein>
<evidence type="ECO:0000313" key="15">
    <source>
        <dbReference type="Proteomes" id="UP000777935"/>
    </source>
</evidence>
<dbReference type="InterPro" id="IPR006182">
    <property type="entry name" value="FliF_N_dom"/>
</dbReference>
<evidence type="ECO:0000256" key="2">
    <source>
        <dbReference type="ARBA" id="ARBA00004651"/>
    </source>
</evidence>
<comment type="subcellular location">
    <subcellularLocation>
        <location evidence="1 9">Bacterial flagellum basal body</location>
    </subcellularLocation>
    <subcellularLocation>
        <location evidence="2">Cell membrane</location>
        <topology evidence="2">Multi-pass membrane protein</topology>
    </subcellularLocation>
</comment>
<feature type="domain" description="Flagellar M-ring N-terminal" evidence="12">
    <location>
        <begin position="38"/>
        <end position="208"/>
    </location>
</feature>
<keyword evidence="8 9" id="KW-0975">Bacterial flagellum</keyword>
<dbReference type="Pfam" id="PF01514">
    <property type="entry name" value="YscJ_FliF"/>
    <property type="match status" value="1"/>
</dbReference>
<evidence type="ECO:0000256" key="5">
    <source>
        <dbReference type="ARBA" id="ARBA00022692"/>
    </source>
</evidence>
<keyword evidence="14" id="KW-0969">Cilium</keyword>
<dbReference type="PANTHER" id="PTHR30046">
    <property type="entry name" value="FLAGELLAR M-RING PROTEIN"/>
    <property type="match status" value="1"/>
</dbReference>
<feature type="compositionally biased region" description="Polar residues" evidence="10">
    <location>
        <begin position="306"/>
        <end position="315"/>
    </location>
</feature>
<reference evidence="14 15" key="1">
    <citation type="submission" date="2020-06" db="EMBL/GenBank/DDBJ databases">
        <title>Sulfitobacter algicola sp. nov., isolated from green algae.</title>
        <authorList>
            <person name="Wang C."/>
        </authorList>
    </citation>
    <scope>NUCLEOTIDE SEQUENCE [LARGE SCALE GENOMIC DNA]</scope>
    <source>
        <strain evidence="14 15">1151</strain>
    </source>
</reference>